<keyword evidence="2" id="KW-0812">Transmembrane</keyword>
<dbReference type="EMBL" id="NMUH01002761">
    <property type="protein sequence ID" value="MQM01946.1"/>
    <property type="molecule type" value="Genomic_DNA"/>
</dbReference>
<evidence type="ECO:0000313" key="4">
    <source>
        <dbReference type="Proteomes" id="UP000652761"/>
    </source>
</evidence>
<protein>
    <submittedName>
        <fullName evidence="3">Uncharacterized protein</fullName>
    </submittedName>
</protein>
<comment type="caution">
    <text evidence="3">The sequence shown here is derived from an EMBL/GenBank/DDBJ whole genome shotgun (WGS) entry which is preliminary data.</text>
</comment>
<keyword evidence="2" id="KW-0472">Membrane</keyword>
<dbReference type="AlphaFoldDB" id="A0A843W1M0"/>
<feature type="transmembrane region" description="Helical" evidence="2">
    <location>
        <begin position="216"/>
        <end position="235"/>
    </location>
</feature>
<reference evidence="3" key="1">
    <citation type="submission" date="2017-07" db="EMBL/GenBank/DDBJ databases">
        <title>Taro Niue Genome Assembly and Annotation.</title>
        <authorList>
            <person name="Atibalentja N."/>
            <person name="Keating K."/>
            <person name="Fields C.J."/>
        </authorList>
    </citation>
    <scope>NUCLEOTIDE SEQUENCE</scope>
    <source>
        <strain evidence="3">Niue_2</strain>
        <tissue evidence="3">Leaf</tissue>
    </source>
</reference>
<gene>
    <name evidence="3" type="ORF">Taro_034704</name>
</gene>
<sequence>MYLDDGVFVPPSGVYTVRCFIYARNGVYMPPLGVYQHVISFVSTTGCLCLRRTTCLYVCLFITLEDLCAKYRASCNNLQRLRTNKAQDGPSAEDRPPKVAGDFLPQHSLDGTQSSGVRQTERVWAMHERSFSRVYSRGLECCLSSFFFSPGALVMGEWPLFIGVLASGSFITSSEPVYLRCSELVNPGDFHETSRSLFNLPGIFGSILTFLGGSRCLCRILVCLNIPAFFFLAFWDIIGRFLAFSDIPTVFWLYGTFQSFGFLGHPGRFLALWDVPVIWRHFPRTPLESGFKSHPGEHTPLHRSDVGPAPTKLDKKREPSGYLCHFPRREDVSAIFQAKLGPVYGAYV</sequence>
<proteinExistence type="predicted"/>
<accession>A0A843W1M0</accession>
<keyword evidence="4" id="KW-1185">Reference proteome</keyword>
<evidence type="ECO:0000256" key="1">
    <source>
        <dbReference type="SAM" id="MobiDB-lite"/>
    </source>
</evidence>
<feature type="compositionally biased region" description="Basic and acidic residues" evidence="1">
    <location>
        <begin position="294"/>
        <end position="305"/>
    </location>
</feature>
<organism evidence="3 4">
    <name type="scientific">Colocasia esculenta</name>
    <name type="common">Wild taro</name>
    <name type="synonym">Arum esculentum</name>
    <dbReference type="NCBI Taxonomy" id="4460"/>
    <lineage>
        <taxon>Eukaryota</taxon>
        <taxon>Viridiplantae</taxon>
        <taxon>Streptophyta</taxon>
        <taxon>Embryophyta</taxon>
        <taxon>Tracheophyta</taxon>
        <taxon>Spermatophyta</taxon>
        <taxon>Magnoliopsida</taxon>
        <taxon>Liliopsida</taxon>
        <taxon>Araceae</taxon>
        <taxon>Aroideae</taxon>
        <taxon>Colocasieae</taxon>
        <taxon>Colocasia</taxon>
    </lineage>
</organism>
<evidence type="ECO:0000313" key="3">
    <source>
        <dbReference type="EMBL" id="MQM01946.1"/>
    </source>
</evidence>
<evidence type="ECO:0000256" key="2">
    <source>
        <dbReference type="SAM" id="Phobius"/>
    </source>
</evidence>
<feature type="region of interest" description="Disordered" evidence="1">
    <location>
        <begin position="291"/>
        <end position="316"/>
    </location>
</feature>
<dbReference type="Proteomes" id="UP000652761">
    <property type="component" value="Unassembled WGS sequence"/>
</dbReference>
<name>A0A843W1M0_COLES</name>
<keyword evidence="2" id="KW-1133">Transmembrane helix</keyword>